<accession>A6KAC3</accession>
<sequence>MLVTKGLKSQACLVLLENKVPKTVKFPCILRMACYHCCYIRILLKLTCLLSIYLSIYRQSLTC</sequence>
<evidence type="ECO:0000313" key="2">
    <source>
        <dbReference type="Proteomes" id="UP000234681"/>
    </source>
</evidence>
<gene>
    <name evidence="1" type="ORF">rCG_38862</name>
</gene>
<organism evidence="1 2">
    <name type="scientific">Rattus norvegicus</name>
    <name type="common">Rat</name>
    <dbReference type="NCBI Taxonomy" id="10116"/>
    <lineage>
        <taxon>Eukaryota</taxon>
        <taxon>Metazoa</taxon>
        <taxon>Chordata</taxon>
        <taxon>Craniata</taxon>
        <taxon>Vertebrata</taxon>
        <taxon>Euteleostomi</taxon>
        <taxon>Mammalia</taxon>
        <taxon>Eutheria</taxon>
        <taxon>Euarchontoglires</taxon>
        <taxon>Glires</taxon>
        <taxon>Rodentia</taxon>
        <taxon>Myomorpha</taxon>
        <taxon>Muroidea</taxon>
        <taxon>Muridae</taxon>
        <taxon>Murinae</taxon>
        <taxon>Rattus</taxon>
    </lineage>
</organism>
<reference evidence="1 2" key="1">
    <citation type="submission" date="2005-09" db="EMBL/GenBank/DDBJ databases">
        <authorList>
            <person name="Mural R.J."/>
            <person name="Li P.W."/>
            <person name="Adams M.D."/>
            <person name="Amanatides P.G."/>
            <person name="Baden-Tillson H."/>
            <person name="Barnstead M."/>
            <person name="Chin S.H."/>
            <person name="Dew I."/>
            <person name="Evans C.A."/>
            <person name="Ferriera S."/>
            <person name="Flanigan M."/>
            <person name="Fosler C."/>
            <person name="Glodek A."/>
            <person name="Gu Z."/>
            <person name="Holt R.A."/>
            <person name="Jennings D."/>
            <person name="Kraft C.L."/>
            <person name="Lu F."/>
            <person name="Nguyen T."/>
            <person name="Nusskern D.R."/>
            <person name="Pfannkoch C.M."/>
            <person name="Sitter C."/>
            <person name="Sutton G.G."/>
            <person name="Venter J.C."/>
            <person name="Wang Z."/>
            <person name="Woodage T."/>
            <person name="Zheng X.H."/>
            <person name="Zhong F."/>
        </authorList>
    </citation>
    <scope>NUCLEOTIDE SEQUENCE [LARGE SCALE GENOMIC DNA]</scope>
    <source>
        <strain>BN</strain>
        <strain evidence="2">Sprague-Dawley</strain>
    </source>
</reference>
<dbReference type="EMBL" id="CH474031">
    <property type="protein sequence ID" value="EDL90614.1"/>
    <property type="molecule type" value="Genomic_DNA"/>
</dbReference>
<dbReference type="AlphaFoldDB" id="A6KAC3"/>
<proteinExistence type="predicted"/>
<dbReference type="Proteomes" id="UP000234681">
    <property type="component" value="Chromosome 16"/>
</dbReference>
<name>A6KAC3_RAT</name>
<evidence type="ECO:0000313" key="1">
    <source>
        <dbReference type="EMBL" id="EDL90614.1"/>
    </source>
</evidence>
<protein>
    <submittedName>
        <fullName evidence="1">RCG38862</fullName>
    </submittedName>
</protein>